<dbReference type="InterPro" id="IPR016181">
    <property type="entry name" value="Acyl_CoA_acyltransferase"/>
</dbReference>
<evidence type="ECO:0000313" key="2">
    <source>
        <dbReference type="EMBL" id="WIT12096.1"/>
    </source>
</evidence>
<dbReference type="KEGG" id="pais:PFX98_00395"/>
<dbReference type="Proteomes" id="UP001177769">
    <property type="component" value="Chromosome"/>
</dbReference>
<evidence type="ECO:0000313" key="3">
    <source>
        <dbReference type="Proteomes" id="UP001177769"/>
    </source>
</evidence>
<dbReference type="Pfam" id="PF13302">
    <property type="entry name" value="Acetyltransf_3"/>
    <property type="match status" value="1"/>
</dbReference>
<dbReference type="EMBL" id="CP116346">
    <property type="protein sequence ID" value="WIT12096.1"/>
    <property type="molecule type" value="Genomic_DNA"/>
</dbReference>
<dbReference type="PROSITE" id="PS51186">
    <property type="entry name" value="GNAT"/>
    <property type="match status" value="1"/>
</dbReference>
<dbReference type="GO" id="GO:0016747">
    <property type="term" value="F:acyltransferase activity, transferring groups other than amino-acyl groups"/>
    <property type="evidence" value="ECO:0007669"/>
    <property type="project" value="InterPro"/>
</dbReference>
<dbReference type="PANTHER" id="PTHR43792:SF1">
    <property type="entry name" value="N-ACETYLTRANSFERASE DOMAIN-CONTAINING PROTEIN"/>
    <property type="match status" value="1"/>
</dbReference>
<gene>
    <name evidence="2" type="ORF">PFX98_00395</name>
</gene>
<dbReference type="SUPFAM" id="SSF55729">
    <property type="entry name" value="Acyl-CoA N-acyltransferases (Nat)"/>
    <property type="match status" value="1"/>
</dbReference>
<dbReference type="InterPro" id="IPR000182">
    <property type="entry name" value="GNAT_dom"/>
</dbReference>
<sequence length="183" mass="20085">MQEFSTLTTARLSLRRLRPADLARFAAYRADPELARYQGWSALSMAEAADFIAGMHAAPAFVEEAWLQLAIAQRPGDELVGDIGLCLHAGGVAEIGFTLMREAQGRGLATEALRALIEMLFARPEVRALIAITDARNHASMRLLERLGLRLVHSEAALFKGEACTEHHYRLERAHGLAVKSVP</sequence>
<feature type="domain" description="N-acetyltransferase" evidence="1">
    <location>
        <begin position="12"/>
        <end position="183"/>
    </location>
</feature>
<proteinExistence type="predicted"/>
<reference evidence="2" key="1">
    <citation type="submission" date="2023-01" db="EMBL/GenBank/DDBJ databases">
        <title>Whole genome sequence of Paucibacter sp. S2-9 isolated from pond sediment.</title>
        <authorList>
            <person name="Jung J.Y."/>
        </authorList>
    </citation>
    <scope>NUCLEOTIDE SEQUENCE</scope>
    <source>
        <strain evidence="2">S2-9</strain>
    </source>
</reference>
<organism evidence="2 3">
    <name type="scientific">Paucibacter sediminis</name>
    <dbReference type="NCBI Taxonomy" id="3019553"/>
    <lineage>
        <taxon>Bacteria</taxon>
        <taxon>Pseudomonadati</taxon>
        <taxon>Pseudomonadota</taxon>
        <taxon>Betaproteobacteria</taxon>
        <taxon>Burkholderiales</taxon>
        <taxon>Sphaerotilaceae</taxon>
        <taxon>Roseateles</taxon>
    </lineage>
</organism>
<accession>A0AA95SQK1</accession>
<dbReference type="InterPro" id="IPR051531">
    <property type="entry name" value="N-acetyltransferase"/>
</dbReference>
<dbReference type="Gene3D" id="3.40.630.30">
    <property type="match status" value="1"/>
</dbReference>
<protein>
    <submittedName>
        <fullName evidence="2">GNAT family N-acetyltransferase</fullName>
    </submittedName>
</protein>
<name>A0AA95SQK1_9BURK</name>
<dbReference type="RefSeq" id="WP_285233186.1">
    <property type="nucleotide sequence ID" value="NZ_CP116346.1"/>
</dbReference>
<dbReference type="AlphaFoldDB" id="A0AA95SQK1"/>
<evidence type="ECO:0000259" key="1">
    <source>
        <dbReference type="PROSITE" id="PS51186"/>
    </source>
</evidence>
<keyword evidence="3" id="KW-1185">Reference proteome</keyword>
<dbReference type="PANTHER" id="PTHR43792">
    <property type="entry name" value="GNAT FAMILY, PUTATIVE (AFU_ORTHOLOGUE AFUA_3G00765)-RELATED-RELATED"/>
    <property type="match status" value="1"/>
</dbReference>